<gene>
    <name evidence="3" type="ORF">SO802_002534</name>
</gene>
<keyword evidence="4" id="KW-1185">Reference proteome</keyword>
<feature type="region of interest" description="Disordered" evidence="2">
    <location>
        <begin position="279"/>
        <end position="310"/>
    </location>
</feature>
<protein>
    <submittedName>
        <fullName evidence="3">Uncharacterized protein</fullName>
    </submittedName>
</protein>
<comment type="caution">
    <text evidence="3">The sequence shown here is derived from an EMBL/GenBank/DDBJ whole genome shotgun (WGS) entry which is preliminary data.</text>
</comment>
<keyword evidence="1" id="KW-0175">Coiled coil</keyword>
<dbReference type="AlphaFoldDB" id="A0AAW2DXI3"/>
<evidence type="ECO:0000313" key="3">
    <source>
        <dbReference type="EMBL" id="KAL0015465.1"/>
    </source>
</evidence>
<dbReference type="EMBL" id="JAZDWU010000001">
    <property type="protein sequence ID" value="KAL0015465.1"/>
    <property type="molecule type" value="Genomic_DNA"/>
</dbReference>
<organism evidence="3 4">
    <name type="scientific">Lithocarpus litseifolius</name>
    <dbReference type="NCBI Taxonomy" id="425828"/>
    <lineage>
        <taxon>Eukaryota</taxon>
        <taxon>Viridiplantae</taxon>
        <taxon>Streptophyta</taxon>
        <taxon>Embryophyta</taxon>
        <taxon>Tracheophyta</taxon>
        <taxon>Spermatophyta</taxon>
        <taxon>Magnoliopsida</taxon>
        <taxon>eudicotyledons</taxon>
        <taxon>Gunneridae</taxon>
        <taxon>Pentapetalae</taxon>
        <taxon>rosids</taxon>
        <taxon>fabids</taxon>
        <taxon>Fagales</taxon>
        <taxon>Fagaceae</taxon>
        <taxon>Lithocarpus</taxon>
    </lineage>
</organism>
<accession>A0AAW2DXI3</accession>
<name>A0AAW2DXI3_9ROSI</name>
<evidence type="ECO:0000313" key="4">
    <source>
        <dbReference type="Proteomes" id="UP001459277"/>
    </source>
</evidence>
<proteinExistence type="predicted"/>
<evidence type="ECO:0000256" key="2">
    <source>
        <dbReference type="SAM" id="MobiDB-lite"/>
    </source>
</evidence>
<sequence length="310" mass="33904">MESAKLRAQIRAAAAHKKEEGKGKKGVSSSLPKVIVKGAPKRKGDRTKDGVSKKQTVTPREHPTKPPSPKHGARKGVRPGEAGVHPRGKDTDPCVNQSMGELGDSGIFDLARAMVHMKAMQVKGVKSEELLACQQKHIKNMTDRMDQYKDACRTLNGEVNELERKLEEGSRQLEKEWEAKVETAKADAVTEFKTSQTFIDSCAEYYGDGFEDFLKQVKSLYPHLDLSKVSIDDPLPSTPMGKIVLVDDDSLSESGIHPKDDGFVLAQPAQDKFVAPIIPSADPPSFEGFPVDVIQDPPKDDEVVPDAPAL</sequence>
<feature type="compositionally biased region" description="Low complexity" evidence="2">
    <location>
        <begin position="1"/>
        <end position="13"/>
    </location>
</feature>
<reference evidence="3 4" key="1">
    <citation type="submission" date="2024-01" db="EMBL/GenBank/DDBJ databases">
        <title>A telomere-to-telomere, gap-free genome of sweet tea (Lithocarpus litseifolius).</title>
        <authorList>
            <person name="Zhou J."/>
        </authorList>
    </citation>
    <scope>NUCLEOTIDE SEQUENCE [LARGE SCALE GENOMIC DNA]</scope>
    <source>
        <strain evidence="3">Zhou-2022a</strain>
        <tissue evidence="3">Leaf</tissue>
    </source>
</reference>
<feature type="region of interest" description="Disordered" evidence="2">
    <location>
        <begin position="1"/>
        <end position="93"/>
    </location>
</feature>
<evidence type="ECO:0000256" key="1">
    <source>
        <dbReference type="SAM" id="Coils"/>
    </source>
</evidence>
<feature type="coiled-coil region" evidence="1">
    <location>
        <begin position="131"/>
        <end position="172"/>
    </location>
</feature>
<dbReference type="Proteomes" id="UP001459277">
    <property type="component" value="Unassembled WGS sequence"/>
</dbReference>